<dbReference type="EMBL" id="BANB01000393">
    <property type="protein sequence ID" value="GAN77610.1"/>
    <property type="molecule type" value="Genomic_DNA"/>
</dbReference>
<keyword evidence="6 7" id="KW-0472">Membrane</keyword>
<gene>
    <name evidence="8" type="ORF">Asru_0393_04</name>
</gene>
<accession>A0A0D6P790</accession>
<dbReference type="RefSeq" id="WP_048861775.1">
    <property type="nucleotide sequence ID" value="NZ_BANB01000393.1"/>
</dbReference>
<feature type="transmembrane region" description="Helical" evidence="7">
    <location>
        <begin position="392"/>
        <end position="413"/>
    </location>
</feature>
<dbReference type="PANTHER" id="PTHR42810">
    <property type="entry name" value="PURINE PERMEASE C1399.01C-RELATED"/>
    <property type="match status" value="1"/>
</dbReference>
<reference evidence="8 9" key="1">
    <citation type="submission" date="2012-11" db="EMBL/GenBank/DDBJ databases">
        <title>Whole genome sequence of Acidisphaera rubrifaciens HS-AP3.</title>
        <authorList>
            <person name="Azuma Y."/>
            <person name="Higashiura N."/>
            <person name="Hirakawa H."/>
            <person name="Matsushita K."/>
        </authorList>
    </citation>
    <scope>NUCLEOTIDE SEQUENCE [LARGE SCALE GENOMIC DNA]</scope>
    <source>
        <strain evidence="8 9">HS-AP3</strain>
    </source>
</reference>
<evidence type="ECO:0000256" key="6">
    <source>
        <dbReference type="ARBA" id="ARBA00023136"/>
    </source>
</evidence>
<keyword evidence="5 7" id="KW-1133">Transmembrane helix</keyword>
<comment type="similarity">
    <text evidence="2">Belongs to the nucleobase:cation symporter-2 (NCS2) (TC 2.A.40) family.</text>
</comment>
<feature type="transmembrane region" description="Helical" evidence="7">
    <location>
        <begin position="103"/>
        <end position="127"/>
    </location>
</feature>
<protein>
    <submittedName>
        <fullName evidence="8">Xanthine/uracil/vitamin C transporter</fullName>
    </submittedName>
</protein>
<dbReference type="Proteomes" id="UP000032680">
    <property type="component" value="Unassembled WGS sequence"/>
</dbReference>
<dbReference type="OrthoDB" id="7236539at2"/>
<evidence type="ECO:0000256" key="5">
    <source>
        <dbReference type="ARBA" id="ARBA00022989"/>
    </source>
</evidence>
<dbReference type="GO" id="GO:0005886">
    <property type="term" value="C:plasma membrane"/>
    <property type="evidence" value="ECO:0007669"/>
    <property type="project" value="TreeGrafter"/>
</dbReference>
<keyword evidence="4 7" id="KW-0812">Transmembrane</keyword>
<organism evidence="8 9">
    <name type="scientific">Acidisphaera rubrifaciens HS-AP3</name>
    <dbReference type="NCBI Taxonomy" id="1231350"/>
    <lineage>
        <taxon>Bacteria</taxon>
        <taxon>Pseudomonadati</taxon>
        <taxon>Pseudomonadota</taxon>
        <taxon>Alphaproteobacteria</taxon>
        <taxon>Acetobacterales</taxon>
        <taxon>Acetobacteraceae</taxon>
        <taxon>Acidisphaera</taxon>
    </lineage>
</organism>
<evidence type="ECO:0000313" key="9">
    <source>
        <dbReference type="Proteomes" id="UP000032680"/>
    </source>
</evidence>
<evidence type="ECO:0000256" key="2">
    <source>
        <dbReference type="ARBA" id="ARBA00008821"/>
    </source>
</evidence>
<dbReference type="InterPro" id="IPR006043">
    <property type="entry name" value="NCS2"/>
</dbReference>
<feature type="transmembrane region" description="Helical" evidence="7">
    <location>
        <begin position="64"/>
        <end position="83"/>
    </location>
</feature>
<sequence length="583" mass="60536">MDASGTAAAAPRIRPEGLVYALDERPPALRLLLLGLQYAVMDAIYLVLVAIILRAAHVDAATSVNLMGIACIAVAIGTALQALPRGPVGSGFLAPPVFSATYLAPSVLAAQAGGMPLVFGMTLLAGLAEIAFGLLLGRLRVIVTPVLSGLSVFIVGLQLGVVGIGQMLDARHEHLATYGLHLSAAVATLAVCVGLSIWGRGAAKLLCSSMGLAVGMALAAAVGMMPPGSLAGLHGAAWFAVPMPAIGHIRFDLHLMPAFLASGVAAALRAVGVVTTCQRINDAGWRRPDMGNIRRGVLADGLANTLGGILGAPGMNIAPSLVGISTVTGATSRVIAFAAAAILFVIGLSPRIAGALLLVPPEVAGPLLVFTSSFMISGGMQIMLARPLDPRGVYVISISTLLALSESVFPAYYRALRPMARSLTENPLAFGLGTAVLLTLLFRLGTRHKAETPWDGSEPSTRRAVGFLETTGKAWKVPAETLSQAAAQMARMMAMQPPGMPADGRLRLSFDGADLDLALRWGRPEAPVPLPAAQPVPPATLEIENEESALMLGLRDFLRGLTADRKSVTRRRGEVLVRLGYSV</sequence>
<dbReference type="GO" id="GO:0042907">
    <property type="term" value="F:xanthine transmembrane transporter activity"/>
    <property type="evidence" value="ECO:0007669"/>
    <property type="project" value="TreeGrafter"/>
</dbReference>
<feature type="transmembrane region" description="Helical" evidence="7">
    <location>
        <begin position="139"/>
        <end position="164"/>
    </location>
</feature>
<feature type="transmembrane region" description="Helical" evidence="7">
    <location>
        <begin position="334"/>
        <end position="357"/>
    </location>
</feature>
<comment type="subcellular location">
    <subcellularLocation>
        <location evidence="1">Membrane</location>
        <topology evidence="1">Multi-pass membrane protein</topology>
    </subcellularLocation>
</comment>
<comment type="caution">
    <text evidence="8">The sequence shown here is derived from an EMBL/GenBank/DDBJ whole genome shotgun (WGS) entry which is preliminary data.</text>
</comment>
<feature type="transmembrane region" description="Helical" evidence="7">
    <location>
        <begin position="258"/>
        <end position="281"/>
    </location>
</feature>
<feature type="transmembrane region" description="Helical" evidence="7">
    <location>
        <begin position="428"/>
        <end position="445"/>
    </location>
</feature>
<feature type="transmembrane region" description="Helical" evidence="7">
    <location>
        <begin position="31"/>
        <end position="52"/>
    </location>
</feature>
<evidence type="ECO:0000256" key="3">
    <source>
        <dbReference type="ARBA" id="ARBA00022448"/>
    </source>
</evidence>
<dbReference type="AlphaFoldDB" id="A0A0D6P790"/>
<proteinExistence type="inferred from homology"/>
<evidence type="ECO:0000256" key="7">
    <source>
        <dbReference type="SAM" id="Phobius"/>
    </source>
</evidence>
<name>A0A0D6P790_9PROT</name>
<evidence type="ECO:0000256" key="1">
    <source>
        <dbReference type="ARBA" id="ARBA00004141"/>
    </source>
</evidence>
<keyword evidence="3" id="KW-0813">Transport</keyword>
<feature type="transmembrane region" description="Helical" evidence="7">
    <location>
        <begin position="176"/>
        <end position="198"/>
    </location>
</feature>
<dbReference type="Pfam" id="PF00860">
    <property type="entry name" value="Xan_ur_permease"/>
    <property type="match status" value="1"/>
</dbReference>
<evidence type="ECO:0000256" key="4">
    <source>
        <dbReference type="ARBA" id="ARBA00022692"/>
    </source>
</evidence>
<keyword evidence="9" id="KW-1185">Reference proteome</keyword>
<feature type="transmembrane region" description="Helical" evidence="7">
    <location>
        <begin position="363"/>
        <end position="385"/>
    </location>
</feature>
<evidence type="ECO:0000313" key="8">
    <source>
        <dbReference type="EMBL" id="GAN77610.1"/>
    </source>
</evidence>
<dbReference type="PANTHER" id="PTHR42810:SF2">
    <property type="entry name" value="PURINE PERMEASE C1399.01C-RELATED"/>
    <property type="match status" value="1"/>
</dbReference>